<dbReference type="EMBL" id="ML986611">
    <property type="protein sequence ID" value="KAF2265126.1"/>
    <property type="molecule type" value="Genomic_DNA"/>
</dbReference>
<dbReference type="GO" id="GO:0004525">
    <property type="term" value="F:ribonuclease III activity"/>
    <property type="evidence" value="ECO:0007669"/>
    <property type="project" value="InterPro"/>
</dbReference>
<dbReference type="InterPro" id="IPR040030">
    <property type="entry name" value="Ribosomal_mL57"/>
</dbReference>
<evidence type="ECO:0000313" key="4">
    <source>
        <dbReference type="Proteomes" id="UP000800093"/>
    </source>
</evidence>
<dbReference type="OrthoDB" id="2281895at2759"/>
<dbReference type="GO" id="GO:0032543">
    <property type="term" value="P:mitochondrial translation"/>
    <property type="evidence" value="ECO:0007669"/>
    <property type="project" value="InterPro"/>
</dbReference>
<reference evidence="4" key="1">
    <citation type="journal article" date="2020" name="Stud. Mycol.">
        <title>101 Dothideomycetes genomes: A test case for predicting lifestyles and emergence of pathogens.</title>
        <authorList>
            <person name="Haridas S."/>
            <person name="Albert R."/>
            <person name="Binder M."/>
            <person name="Bloem J."/>
            <person name="LaButti K."/>
            <person name="Salamov A."/>
            <person name="Andreopoulos B."/>
            <person name="Baker S."/>
            <person name="Barry K."/>
            <person name="Bills G."/>
            <person name="Bluhm B."/>
            <person name="Cannon C."/>
            <person name="Castanera R."/>
            <person name="Culley D."/>
            <person name="Daum C."/>
            <person name="Ezra D."/>
            <person name="Gonzalez J."/>
            <person name="Henrissat B."/>
            <person name="Kuo A."/>
            <person name="Liang C."/>
            <person name="Lipzen A."/>
            <person name="Lutzoni F."/>
            <person name="Magnuson J."/>
            <person name="Mondo S."/>
            <person name="Nolan M."/>
            <person name="Ohm R."/>
            <person name="Pangilinan J."/>
            <person name="Park H.-J."/>
            <person name="Ramirez L."/>
            <person name="Alfaro M."/>
            <person name="Sun H."/>
            <person name="Tritt A."/>
            <person name="Yoshinaga Y."/>
            <person name="Zwiers L.-H."/>
            <person name="Turgeon B."/>
            <person name="Goodwin S."/>
            <person name="Spatafora J."/>
            <person name="Crous P."/>
            <person name="Grigoriev I."/>
        </authorList>
    </citation>
    <scope>NUCLEOTIDE SEQUENCE [LARGE SCALE GENOMIC DNA]</scope>
    <source>
        <strain evidence="4">CBS 304.66</strain>
    </source>
</reference>
<dbReference type="PANTHER" id="PTHR28160:SF1">
    <property type="entry name" value="LARGE RIBOSOMAL SUBUNIT PROTEIN ML57"/>
    <property type="match status" value="1"/>
</dbReference>
<proteinExistence type="predicted"/>
<dbReference type="Pfam" id="PF14622">
    <property type="entry name" value="Ribonucleas_3_3"/>
    <property type="match status" value="1"/>
</dbReference>
<feature type="region of interest" description="Disordered" evidence="1">
    <location>
        <begin position="13"/>
        <end position="54"/>
    </location>
</feature>
<dbReference type="CDD" id="cd00593">
    <property type="entry name" value="RIBOc"/>
    <property type="match status" value="1"/>
</dbReference>
<evidence type="ECO:0000256" key="1">
    <source>
        <dbReference type="SAM" id="MobiDB-lite"/>
    </source>
</evidence>
<organism evidence="3 4">
    <name type="scientific">Lojkania enalia</name>
    <dbReference type="NCBI Taxonomy" id="147567"/>
    <lineage>
        <taxon>Eukaryota</taxon>
        <taxon>Fungi</taxon>
        <taxon>Dikarya</taxon>
        <taxon>Ascomycota</taxon>
        <taxon>Pezizomycotina</taxon>
        <taxon>Dothideomycetes</taxon>
        <taxon>Pleosporomycetidae</taxon>
        <taxon>Pleosporales</taxon>
        <taxon>Pleosporales incertae sedis</taxon>
        <taxon>Lojkania</taxon>
    </lineage>
</organism>
<keyword evidence="4" id="KW-1185">Reference proteome</keyword>
<evidence type="ECO:0000259" key="2">
    <source>
        <dbReference type="Pfam" id="PF14622"/>
    </source>
</evidence>
<dbReference type="GO" id="GO:0006396">
    <property type="term" value="P:RNA processing"/>
    <property type="evidence" value="ECO:0007669"/>
    <property type="project" value="InterPro"/>
</dbReference>
<dbReference type="InterPro" id="IPR000999">
    <property type="entry name" value="RNase_III_dom"/>
</dbReference>
<dbReference type="FunFam" id="1.10.1520.10:FF:000018">
    <property type="entry name" value="RNase III domain protein"/>
    <property type="match status" value="1"/>
</dbReference>
<accession>A0A9P4KAL1</accession>
<feature type="domain" description="RNase III" evidence="2">
    <location>
        <begin position="106"/>
        <end position="253"/>
    </location>
</feature>
<protein>
    <recommendedName>
        <fullName evidence="2">RNase III domain-containing protein</fullName>
    </recommendedName>
</protein>
<gene>
    <name evidence="3" type="ORF">CC78DRAFT_515948</name>
</gene>
<dbReference type="SUPFAM" id="SSF69065">
    <property type="entry name" value="RNase III domain-like"/>
    <property type="match status" value="1"/>
</dbReference>
<dbReference type="Proteomes" id="UP000800093">
    <property type="component" value="Unassembled WGS sequence"/>
</dbReference>
<dbReference type="Gene3D" id="1.10.1520.10">
    <property type="entry name" value="Ribonuclease III domain"/>
    <property type="match status" value="1"/>
</dbReference>
<name>A0A9P4KAL1_9PLEO</name>
<sequence>MALKRPLRTLFSAASSPVPPVQPLIRSFPETSACPFSTTTRSPGPEYDVDPADRPRWQQTPARMIAPFRTRPLPKGPPFKVNDDPRKLDDAYVRMLGRGGDKLLSEEVKWLAVTHKSFDHGRRGHNDRLAFLGRRIVSLQTSLALIHSPQAPQTLEVDVHGRTPYQHAALNGLQGLTPEAKDTVLSKDRLAPIAERYGLDKVTRWKPKNAANLHGSGQDSVLSTSLYAVIGAIALERGGEIANKIAQDKILSPLGFSFTSS</sequence>
<comment type="caution">
    <text evidence="3">The sequence shown here is derived from an EMBL/GenBank/DDBJ whole genome shotgun (WGS) entry which is preliminary data.</text>
</comment>
<dbReference type="GO" id="GO:0005762">
    <property type="term" value="C:mitochondrial large ribosomal subunit"/>
    <property type="evidence" value="ECO:0007669"/>
    <property type="project" value="InterPro"/>
</dbReference>
<dbReference type="GO" id="GO:0003735">
    <property type="term" value="F:structural constituent of ribosome"/>
    <property type="evidence" value="ECO:0007669"/>
    <property type="project" value="InterPro"/>
</dbReference>
<dbReference type="InterPro" id="IPR036389">
    <property type="entry name" value="RNase_III_sf"/>
</dbReference>
<dbReference type="PANTHER" id="PTHR28160">
    <property type="entry name" value="54S RIBOSOMAL PROTEIN L15, MITOCHONDRIAL"/>
    <property type="match status" value="1"/>
</dbReference>
<dbReference type="AlphaFoldDB" id="A0A9P4KAL1"/>
<evidence type="ECO:0000313" key="3">
    <source>
        <dbReference type="EMBL" id="KAF2265126.1"/>
    </source>
</evidence>